<evidence type="ECO:0000259" key="8">
    <source>
        <dbReference type="Pfam" id="PF00892"/>
    </source>
</evidence>
<dbReference type="Proteomes" id="UP000324159">
    <property type="component" value="Unassembled WGS sequence"/>
</dbReference>
<feature type="transmembrane region" description="Helical" evidence="6">
    <location>
        <begin position="70"/>
        <end position="90"/>
    </location>
</feature>
<feature type="domain" description="EamA" evidence="8">
    <location>
        <begin position="9"/>
        <end position="142"/>
    </location>
</feature>
<evidence type="ECO:0000256" key="6">
    <source>
        <dbReference type="SAM" id="Phobius"/>
    </source>
</evidence>
<gene>
    <name evidence="9" type="ORF">EDC39_104150</name>
</gene>
<keyword evidence="3 6" id="KW-0812">Transmembrane</keyword>
<evidence type="ECO:0000313" key="10">
    <source>
        <dbReference type="Proteomes" id="UP000324159"/>
    </source>
</evidence>
<keyword evidence="4 6" id="KW-1133">Transmembrane helix</keyword>
<dbReference type="EMBL" id="VNIB01000004">
    <property type="protein sequence ID" value="TYO99026.1"/>
    <property type="molecule type" value="Genomic_DNA"/>
</dbReference>
<feature type="transmembrane region" description="Helical" evidence="6">
    <location>
        <begin position="96"/>
        <end position="118"/>
    </location>
</feature>
<dbReference type="PANTHER" id="PTHR32322">
    <property type="entry name" value="INNER MEMBRANE TRANSPORTER"/>
    <property type="match status" value="1"/>
</dbReference>
<evidence type="ECO:0000256" key="3">
    <source>
        <dbReference type="ARBA" id="ARBA00022692"/>
    </source>
</evidence>
<dbReference type="PANTHER" id="PTHR32322:SF2">
    <property type="entry name" value="EAMA DOMAIN-CONTAINING PROTEIN"/>
    <property type="match status" value="1"/>
</dbReference>
<dbReference type="AlphaFoldDB" id="A0A5D3WJC2"/>
<dbReference type="OrthoDB" id="9787117at2"/>
<name>A0A5D3WJC2_9BACT</name>
<feature type="transmembrane region" description="Helical" evidence="6">
    <location>
        <begin position="239"/>
        <end position="263"/>
    </location>
</feature>
<accession>A0A5D3WJC2</accession>
<sequence length="301" mass="31081">MNTSSSRTAGVFFVLGAALLWGTTGTAQAFAPAGFDPTVIGTLRLVVGGVALLALAGTRREIAPLREWRILPLLLAGLFTAGYQLCFFAAVARTGVAVGTIVGIGSSPIAAGILGFLFRGERPGRRWALATVLAIIGCSLLSLGGGRVQVDPLGILLALGAGASYAAYTLAIKGLLEEHSPNAVMALVVCAGALMLSPLLLGRDLSWVLQPRAIAVVLHLGLATMALSYWLFARGLRTVPVATAVTLSLAEPMTASLLGIFVLGEVLTLRAFSGIGLIFSGLMILALPAGLAARAKRRNIR</sequence>
<comment type="caution">
    <text evidence="9">The sequence shown here is derived from an EMBL/GenBank/DDBJ whole genome shotgun (WGS) entry which is preliminary data.</text>
</comment>
<keyword evidence="7" id="KW-0732">Signal</keyword>
<dbReference type="InterPro" id="IPR037185">
    <property type="entry name" value="EmrE-like"/>
</dbReference>
<comment type="similarity">
    <text evidence="2">Belongs to the EamA transporter family.</text>
</comment>
<feature type="transmembrane region" description="Helical" evidence="6">
    <location>
        <begin position="183"/>
        <end position="201"/>
    </location>
</feature>
<feature type="signal peptide" evidence="7">
    <location>
        <begin position="1"/>
        <end position="29"/>
    </location>
</feature>
<dbReference type="RefSeq" id="WP_148895490.1">
    <property type="nucleotide sequence ID" value="NZ_VNIB01000004.1"/>
</dbReference>
<keyword evidence="10" id="KW-1185">Reference proteome</keyword>
<feature type="chain" id="PRO_5022813237" evidence="7">
    <location>
        <begin position="30"/>
        <end position="301"/>
    </location>
</feature>
<keyword evidence="5 6" id="KW-0472">Membrane</keyword>
<dbReference type="InterPro" id="IPR050638">
    <property type="entry name" value="AA-Vitamin_Transporters"/>
</dbReference>
<organism evidence="9 10">
    <name type="scientific">Geothermobacter ehrlichii</name>
    <dbReference type="NCBI Taxonomy" id="213224"/>
    <lineage>
        <taxon>Bacteria</taxon>
        <taxon>Pseudomonadati</taxon>
        <taxon>Thermodesulfobacteriota</taxon>
        <taxon>Desulfuromonadia</taxon>
        <taxon>Desulfuromonadales</taxon>
        <taxon>Geothermobacteraceae</taxon>
        <taxon>Geothermobacter</taxon>
    </lineage>
</organism>
<feature type="domain" description="EamA" evidence="8">
    <location>
        <begin position="153"/>
        <end position="285"/>
    </location>
</feature>
<dbReference type="GO" id="GO:0016020">
    <property type="term" value="C:membrane"/>
    <property type="evidence" value="ECO:0007669"/>
    <property type="project" value="UniProtKB-SubCell"/>
</dbReference>
<feature type="transmembrane region" description="Helical" evidence="6">
    <location>
        <begin position="269"/>
        <end position="293"/>
    </location>
</feature>
<protein>
    <submittedName>
        <fullName evidence="9">DME family drug/metabolite transporter</fullName>
    </submittedName>
</protein>
<evidence type="ECO:0000313" key="9">
    <source>
        <dbReference type="EMBL" id="TYO99026.1"/>
    </source>
</evidence>
<evidence type="ECO:0000256" key="4">
    <source>
        <dbReference type="ARBA" id="ARBA00022989"/>
    </source>
</evidence>
<reference evidence="9 10" key="1">
    <citation type="submission" date="2019-07" db="EMBL/GenBank/DDBJ databases">
        <title>Genomic Encyclopedia of Type Strains, Phase IV (KMG-IV): sequencing the most valuable type-strain genomes for metagenomic binning, comparative biology and taxonomic classification.</title>
        <authorList>
            <person name="Goeker M."/>
        </authorList>
    </citation>
    <scope>NUCLEOTIDE SEQUENCE [LARGE SCALE GENOMIC DNA]</scope>
    <source>
        <strain evidence="9 10">SS015</strain>
    </source>
</reference>
<dbReference type="InterPro" id="IPR000620">
    <property type="entry name" value="EamA_dom"/>
</dbReference>
<comment type="subcellular location">
    <subcellularLocation>
        <location evidence="1">Membrane</location>
        <topology evidence="1">Multi-pass membrane protein</topology>
    </subcellularLocation>
</comment>
<dbReference type="Pfam" id="PF00892">
    <property type="entry name" value="EamA"/>
    <property type="match status" value="2"/>
</dbReference>
<evidence type="ECO:0000256" key="5">
    <source>
        <dbReference type="ARBA" id="ARBA00023136"/>
    </source>
</evidence>
<feature type="transmembrane region" description="Helical" evidence="6">
    <location>
        <begin position="39"/>
        <end position="58"/>
    </location>
</feature>
<proteinExistence type="inferred from homology"/>
<feature type="transmembrane region" description="Helical" evidence="6">
    <location>
        <begin position="127"/>
        <end position="146"/>
    </location>
</feature>
<evidence type="ECO:0000256" key="7">
    <source>
        <dbReference type="SAM" id="SignalP"/>
    </source>
</evidence>
<dbReference type="Gene3D" id="1.10.3730.20">
    <property type="match status" value="1"/>
</dbReference>
<evidence type="ECO:0000256" key="1">
    <source>
        <dbReference type="ARBA" id="ARBA00004141"/>
    </source>
</evidence>
<feature type="transmembrane region" description="Helical" evidence="6">
    <location>
        <begin position="152"/>
        <end position="171"/>
    </location>
</feature>
<feature type="transmembrane region" description="Helical" evidence="6">
    <location>
        <begin position="213"/>
        <end position="232"/>
    </location>
</feature>
<dbReference type="SUPFAM" id="SSF103481">
    <property type="entry name" value="Multidrug resistance efflux transporter EmrE"/>
    <property type="match status" value="2"/>
</dbReference>
<evidence type="ECO:0000256" key="2">
    <source>
        <dbReference type="ARBA" id="ARBA00007362"/>
    </source>
</evidence>